<protein>
    <submittedName>
        <fullName evidence="1">Uncharacterized protein</fullName>
    </submittedName>
</protein>
<dbReference type="AlphaFoldDB" id="E0RNT0"/>
<dbReference type="HOGENOM" id="CLU_1488173_0_0_12"/>
<dbReference type="EMBL" id="CP001698">
    <property type="protein sequence ID" value="ADN01203.1"/>
    <property type="molecule type" value="Genomic_DNA"/>
</dbReference>
<reference evidence="1 2" key="2">
    <citation type="journal article" date="2010" name="J. Bacteriol.">
        <title>Genome sequence of the polysaccharide-degrading, thermophilic anaerobe Spirochaeta thermophila DSM 6192.</title>
        <authorList>
            <person name="Angelov A."/>
            <person name="Liebl S."/>
            <person name="Ballschmiter M."/>
            <person name="Bomeke M."/>
            <person name="Lehmann R."/>
            <person name="Liesegang H."/>
            <person name="Daniel R."/>
            <person name="Liebl W."/>
        </authorList>
    </citation>
    <scope>NUCLEOTIDE SEQUENCE [LARGE SCALE GENOMIC DNA]</scope>
    <source>
        <strain evidence="2">ATCC 49972 / DSM 6192 / RI 19.B1</strain>
    </source>
</reference>
<proteinExistence type="predicted"/>
<accession>E0RNT0</accession>
<organism evidence="1 2">
    <name type="scientific">Winmispira thermophila (strain ATCC 49972 / DSM 6192 / RI 19.B1)</name>
    <name type="common">Spirochaeta thermophila</name>
    <dbReference type="NCBI Taxonomy" id="665571"/>
    <lineage>
        <taxon>Bacteria</taxon>
        <taxon>Pseudomonadati</taxon>
        <taxon>Spirochaetota</taxon>
        <taxon>Spirochaetia</taxon>
        <taxon>Winmispirales</taxon>
        <taxon>Winmispiraceae</taxon>
        <taxon>Winmispira</taxon>
    </lineage>
</organism>
<reference key="1">
    <citation type="submission" date="2009-08" db="EMBL/GenBank/DDBJ databases">
        <title>The genome sequence of Spirochaeta thermophila DSM6192.</title>
        <authorList>
            <person name="Angelov A."/>
            <person name="Mientus M."/>
            <person name="Wittenberg S."/>
            <person name="Lehmann R."/>
            <person name="Liesegang H."/>
            <person name="Daniel R."/>
            <person name="Liebl W."/>
        </authorList>
    </citation>
    <scope>NUCLEOTIDE SEQUENCE</scope>
    <source>
        <strain>DSM 6192</strain>
    </source>
</reference>
<dbReference type="PaxDb" id="665571-STHERM_c02290"/>
<dbReference type="KEGG" id="sta:STHERM_c02290"/>
<name>E0RNT0_WINT6</name>
<dbReference type="Proteomes" id="UP000001296">
    <property type="component" value="Chromosome"/>
</dbReference>
<evidence type="ECO:0000313" key="1">
    <source>
        <dbReference type="EMBL" id="ADN01203.1"/>
    </source>
</evidence>
<evidence type="ECO:0000313" key="2">
    <source>
        <dbReference type="Proteomes" id="UP000001296"/>
    </source>
</evidence>
<sequence length="181" mass="20548">MELVVTGVRLPGNMEALVEEARARLFHEHGILTARSAFPFYALRVDEEPLPVSVLEGARKVGFLPFRGGLVRREGDFLVLPTLPPDPWDRLRRWLEGTAGAQGPWPHWVPGTGFFIAVREKAPPPLEPLAGRTIKAPILFSALFDWEDGEEPWRAVRWKVLWQKPLFKHHVRKGVLPDEVV</sequence>
<dbReference type="RefSeq" id="WP_013313044.1">
    <property type="nucleotide sequence ID" value="NC_014484.1"/>
</dbReference>
<gene>
    <name evidence="1" type="ordered locus">STHERM_c02290</name>
</gene>